<dbReference type="Proteomes" id="UP001607157">
    <property type="component" value="Unassembled WGS sequence"/>
</dbReference>
<reference evidence="3 4" key="1">
    <citation type="submission" date="2024-10" db="EMBL/GenBank/DDBJ databases">
        <authorList>
            <person name="Yang X.-N."/>
        </authorList>
    </citation>
    <scope>NUCLEOTIDE SEQUENCE [LARGE SCALE GENOMIC DNA]</scope>
    <source>
        <strain evidence="3 4">CAU 1059</strain>
    </source>
</reference>
<accession>A0ABW7I4D8</accession>
<comment type="caution">
    <text evidence="3">The sequence shown here is derived from an EMBL/GenBank/DDBJ whole genome shotgun (WGS) entry which is preliminary data.</text>
</comment>
<evidence type="ECO:0000313" key="4">
    <source>
        <dbReference type="Proteomes" id="UP001607157"/>
    </source>
</evidence>
<keyword evidence="1 3" id="KW-0378">Hydrolase</keyword>
<name>A0ABW7I4D8_9RHOB</name>
<dbReference type="InterPro" id="IPR050345">
    <property type="entry name" value="Aliph_Amidase/BUP"/>
</dbReference>
<dbReference type="CDD" id="cd07573">
    <property type="entry name" value="CPA"/>
    <property type="match status" value="1"/>
</dbReference>
<evidence type="ECO:0000313" key="3">
    <source>
        <dbReference type="EMBL" id="MFH0253027.1"/>
    </source>
</evidence>
<dbReference type="InterPro" id="IPR003010">
    <property type="entry name" value="C-N_Hydrolase"/>
</dbReference>
<dbReference type="Gene3D" id="3.60.110.10">
    <property type="entry name" value="Carbon-nitrogen hydrolase"/>
    <property type="match status" value="1"/>
</dbReference>
<organism evidence="3 4">
    <name type="scientific">Roseovarius aquimarinus</name>
    <dbReference type="NCBI Taxonomy" id="1229156"/>
    <lineage>
        <taxon>Bacteria</taxon>
        <taxon>Pseudomonadati</taxon>
        <taxon>Pseudomonadota</taxon>
        <taxon>Alphaproteobacteria</taxon>
        <taxon>Rhodobacterales</taxon>
        <taxon>Roseobacteraceae</taxon>
        <taxon>Roseovarius</taxon>
    </lineage>
</organism>
<dbReference type="PROSITE" id="PS50263">
    <property type="entry name" value="CN_HYDROLASE"/>
    <property type="match status" value="1"/>
</dbReference>
<dbReference type="SUPFAM" id="SSF56317">
    <property type="entry name" value="Carbon-nitrogen hydrolase"/>
    <property type="match status" value="1"/>
</dbReference>
<dbReference type="EMBL" id="JBIHMM010000001">
    <property type="protein sequence ID" value="MFH0253027.1"/>
    <property type="molecule type" value="Genomic_DNA"/>
</dbReference>
<dbReference type="PANTHER" id="PTHR43674:SF2">
    <property type="entry name" value="BETA-UREIDOPROPIONASE"/>
    <property type="match status" value="1"/>
</dbReference>
<gene>
    <name evidence="3" type="ORF">ACGRVM_03930</name>
</gene>
<dbReference type="RefSeq" id="WP_377169999.1">
    <property type="nucleotide sequence ID" value="NZ_JBHTJC010000001.1"/>
</dbReference>
<evidence type="ECO:0000259" key="2">
    <source>
        <dbReference type="PROSITE" id="PS50263"/>
    </source>
</evidence>
<protein>
    <submittedName>
        <fullName evidence="3">Carbon-nitrogen hydrolase</fullName>
    </submittedName>
</protein>
<keyword evidence="4" id="KW-1185">Reference proteome</keyword>
<feature type="domain" description="CN hydrolase" evidence="2">
    <location>
        <begin position="5"/>
        <end position="253"/>
    </location>
</feature>
<sequence length="288" mass="31641">MKMKVTVAATQMACSKNYDDNMERAGALVRSAAKAGAQIVLLQEVFSMHEFQFMEMGPEPFKLAEPLDGPTVSTMQKLAKELSVVLPVNIFEKANNAYFNTNVIIDADGSVKGHYRKSHIPLGLPGCYEKVYSNVGDTGFRTFKTAYGTIGAGVCWDQWFPETARIMALRGAEILFFPSAIGSDCHDHWETVMRGHAAANIMPLVCSNRIGTEKGTLGEVTYFGQAFIAGPRGDVLQRADKTSETFVAQEFDLEEIAELRAHWGLFRDRRPDLYGPLLTLDGTSPSGG</sequence>
<proteinExistence type="predicted"/>
<evidence type="ECO:0000256" key="1">
    <source>
        <dbReference type="ARBA" id="ARBA00022801"/>
    </source>
</evidence>
<dbReference type="Pfam" id="PF00795">
    <property type="entry name" value="CN_hydrolase"/>
    <property type="match status" value="1"/>
</dbReference>
<dbReference type="InterPro" id="IPR036526">
    <property type="entry name" value="C-N_Hydrolase_sf"/>
</dbReference>
<dbReference type="GO" id="GO:0016787">
    <property type="term" value="F:hydrolase activity"/>
    <property type="evidence" value="ECO:0007669"/>
    <property type="project" value="UniProtKB-KW"/>
</dbReference>
<dbReference type="PANTHER" id="PTHR43674">
    <property type="entry name" value="NITRILASE C965.09-RELATED"/>
    <property type="match status" value="1"/>
</dbReference>